<keyword evidence="5" id="KW-1185">Reference proteome</keyword>
<dbReference type="GO" id="GO:0004331">
    <property type="term" value="F:fructose-2,6-bisphosphate 2-phosphatase activity"/>
    <property type="evidence" value="ECO:0007669"/>
    <property type="project" value="TreeGrafter"/>
</dbReference>
<organism evidence="4 5">
    <name type="scientific">Collybiopsis confluens</name>
    <dbReference type="NCBI Taxonomy" id="2823264"/>
    <lineage>
        <taxon>Eukaryota</taxon>
        <taxon>Fungi</taxon>
        <taxon>Dikarya</taxon>
        <taxon>Basidiomycota</taxon>
        <taxon>Agaricomycotina</taxon>
        <taxon>Agaricomycetes</taxon>
        <taxon>Agaricomycetidae</taxon>
        <taxon>Agaricales</taxon>
        <taxon>Marasmiineae</taxon>
        <taxon>Omphalotaceae</taxon>
        <taxon>Collybiopsis</taxon>
    </lineage>
</organism>
<name>A0A8H5HSV9_9AGAR</name>
<dbReference type="PROSITE" id="PS00175">
    <property type="entry name" value="PG_MUTASE"/>
    <property type="match status" value="1"/>
</dbReference>
<dbReference type="SMART" id="SM00855">
    <property type="entry name" value="PGAM"/>
    <property type="match status" value="1"/>
</dbReference>
<dbReference type="GO" id="GO:0043456">
    <property type="term" value="P:regulation of pentose-phosphate shunt"/>
    <property type="evidence" value="ECO:0007669"/>
    <property type="project" value="TreeGrafter"/>
</dbReference>
<proteinExistence type="predicted"/>
<evidence type="ECO:0000256" key="2">
    <source>
        <dbReference type="PIRSR" id="PIRSR613078-1"/>
    </source>
</evidence>
<feature type="active site" description="Tele-phosphohistidine intermediate" evidence="2">
    <location>
        <position position="33"/>
    </location>
</feature>
<evidence type="ECO:0008006" key="6">
    <source>
        <dbReference type="Google" id="ProtNLM"/>
    </source>
</evidence>
<dbReference type="EMBL" id="JAACJN010000025">
    <property type="protein sequence ID" value="KAF5388900.1"/>
    <property type="molecule type" value="Genomic_DNA"/>
</dbReference>
<dbReference type="AlphaFoldDB" id="A0A8H5HSV9"/>
<dbReference type="PANTHER" id="PTHR46517">
    <property type="entry name" value="FRUCTOSE-2,6-BISPHOSPHATASE TIGAR"/>
    <property type="match status" value="1"/>
</dbReference>
<dbReference type="GO" id="GO:0005829">
    <property type="term" value="C:cytosol"/>
    <property type="evidence" value="ECO:0007669"/>
    <property type="project" value="TreeGrafter"/>
</dbReference>
<dbReference type="CDD" id="cd07067">
    <property type="entry name" value="HP_PGM_like"/>
    <property type="match status" value="1"/>
</dbReference>
<feature type="binding site" evidence="3">
    <location>
        <position position="82"/>
    </location>
    <ligand>
        <name>substrate</name>
    </ligand>
</feature>
<keyword evidence="1" id="KW-0378">Hydrolase</keyword>
<evidence type="ECO:0000313" key="5">
    <source>
        <dbReference type="Proteomes" id="UP000518752"/>
    </source>
</evidence>
<evidence type="ECO:0000256" key="3">
    <source>
        <dbReference type="PIRSR" id="PIRSR613078-2"/>
    </source>
</evidence>
<dbReference type="OrthoDB" id="354304at2759"/>
<sequence>MSRNGFYLIFVFPPFHQSCHLLMPTAKVYIVRHGETNENRAHIIQGHRDTVLNDAGKRQAEMAVDVFRKIDLDWAFTSDLKRAVETTEIILKDHPRGDQIKLVKDRNLRERGLGILEGMHLSERRKMQSGVVDETAEHPEVFLARALGWWDREIVQGAAHAPPKAKDVPYEILVVSHGGFISSLVRHLVSSGRARGEVSSWICHNVSITEIELAGGKPGGKLIRYSDTAHTEAERLVQYNADILRDAGL</sequence>
<dbReference type="SUPFAM" id="SSF53254">
    <property type="entry name" value="Phosphoglycerate mutase-like"/>
    <property type="match status" value="1"/>
</dbReference>
<feature type="binding site" evidence="3">
    <location>
        <begin position="32"/>
        <end position="39"/>
    </location>
    <ligand>
        <name>substrate</name>
    </ligand>
</feature>
<dbReference type="Gene3D" id="3.40.50.1240">
    <property type="entry name" value="Phosphoglycerate mutase-like"/>
    <property type="match status" value="1"/>
</dbReference>
<dbReference type="InterPro" id="IPR001345">
    <property type="entry name" value="PG/BPGM_mutase_AS"/>
</dbReference>
<comment type="caution">
    <text evidence="4">The sequence shown here is derived from an EMBL/GenBank/DDBJ whole genome shotgun (WGS) entry which is preliminary data.</text>
</comment>
<dbReference type="Proteomes" id="UP000518752">
    <property type="component" value="Unassembled WGS sequence"/>
</dbReference>
<evidence type="ECO:0000313" key="4">
    <source>
        <dbReference type="EMBL" id="KAF5388900.1"/>
    </source>
</evidence>
<dbReference type="InterPro" id="IPR013078">
    <property type="entry name" value="His_Pase_superF_clade-1"/>
</dbReference>
<dbReference type="PANTHER" id="PTHR46517:SF1">
    <property type="entry name" value="FRUCTOSE-2,6-BISPHOSPHATASE TIGAR"/>
    <property type="match status" value="1"/>
</dbReference>
<gene>
    <name evidence="4" type="ORF">D9757_005085</name>
</gene>
<reference evidence="4 5" key="1">
    <citation type="journal article" date="2020" name="ISME J.">
        <title>Uncovering the hidden diversity of litter-decomposition mechanisms in mushroom-forming fungi.</title>
        <authorList>
            <person name="Floudas D."/>
            <person name="Bentzer J."/>
            <person name="Ahren D."/>
            <person name="Johansson T."/>
            <person name="Persson P."/>
            <person name="Tunlid A."/>
        </authorList>
    </citation>
    <scope>NUCLEOTIDE SEQUENCE [LARGE SCALE GENOMIC DNA]</scope>
    <source>
        <strain evidence="4 5">CBS 406.79</strain>
    </source>
</reference>
<accession>A0A8H5HSV9</accession>
<dbReference type="GO" id="GO:0045820">
    <property type="term" value="P:negative regulation of glycolytic process"/>
    <property type="evidence" value="ECO:0007669"/>
    <property type="project" value="TreeGrafter"/>
</dbReference>
<protein>
    <recommendedName>
        <fullName evidence="6">Phosphoglycerate mutase-like protein</fullName>
    </recommendedName>
</protein>
<dbReference type="Pfam" id="PF00300">
    <property type="entry name" value="His_Phos_1"/>
    <property type="match status" value="1"/>
</dbReference>
<evidence type="ECO:0000256" key="1">
    <source>
        <dbReference type="ARBA" id="ARBA00022801"/>
    </source>
</evidence>
<dbReference type="InterPro" id="IPR051695">
    <property type="entry name" value="Phosphoglycerate_Mutase"/>
</dbReference>
<feature type="active site" description="Proton donor/acceptor" evidence="2">
    <location>
        <position position="110"/>
    </location>
</feature>
<dbReference type="InterPro" id="IPR029033">
    <property type="entry name" value="His_PPase_superfam"/>
</dbReference>